<organism evidence="1 2">
    <name type="scientific">Quillaja saponaria</name>
    <name type="common">Soap bark tree</name>
    <dbReference type="NCBI Taxonomy" id="32244"/>
    <lineage>
        <taxon>Eukaryota</taxon>
        <taxon>Viridiplantae</taxon>
        <taxon>Streptophyta</taxon>
        <taxon>Embryophyta</taxon>
        <taxon>Tracheophyta</taxon>
        <taxon>Spermatophyta</taxon>
        <taxon>Magnoliopsida</taxon>
        <taxon>eudicotyledons</taxon>
        <taxon>Gunneridae</taxon>
        <taxon>Pentapetalae</taxon>
        <taxon>rosids</taxon>
        <taxon>fabids</taxon>
        <taxon>Fabales</taxon>
        <taxon>Quillajaceae</taxon>
        <taxon>Quillaja</taxon>
    </lineage>
</organism>
<dbReference type="EMBL" id="JARAOO010000006">
    <property type="protein sequence ID" value="KAJ7964931.1"/>
    <property type="molecule type" value="Genomic_DNA"/>
</dbReference>
<keyword evidence="2" id="KW-1185">Reference proteome</keyword>
<dbReference type="AlphaFoldDB" id="A0AAD7PQY3"/>
<proteinExistence type="predicted"/>
<dbReference type="PANTHER" id="PTHR31170:SF9">
    <property type="entry name" value="PROTEIN, PUTATIVE (DUF247)-RELATED"/>
    <property type="match status" value="1"/>
</dbReference>
<name>A0AAD7PQY3_QUISA</name>
<dbReference type="Proteomes" id="UP001163823">
    <property type="component" value="Chromosome 6"/>
</dbReference>
<reference evidence="1" key="1">
    <citation type="journal article" date="2023" name="Science">
        <title>Elucidation of the pathway for biosynthesis of saponin adjuvants from the soapbark tree.</title>
        <authorList>
            <person name="Reed J."/>
            <person name="Orme A."/>
            <person name="El-Demerdash A."/>
            <person name="Owen C."/>
            <person name="Martin L.B.B."/>
            <person name="Misra R.C."/>
            <person name="Kikuchi S."/>
            <person name="Rejzek M."/>
            <person name="Martin A.C."/>
            <person name="Harkess A."/>
            <person name="Leebens-Mack J."/>
            <person name="Louveau T."/>
            <person name="Stephenson M.J."/>
            <person name="Osbourn A."/>
        </authorList>
    </citation>
    <scope>NUCLEOTIDE SEQUENCE</scope>
    <source>
        <strain evidence="1">S10</strain>
    </source>
</reference>
<evidence type="ECO:0000313" key="1">
    <source>
        <dbReference type="EMBL" id="KAJ7964931.1"/>
    </source>
</evidence>
<accession>A0AAD7PQY3</accession>
<protein>
    <submittedName>
        <fullName evidence="1">Uncharacterized protein</fullName>
    </submittedName>
</protein>
<gene>
    <name evidence="1" type="ORF">O6P43_014661</name>
</gene>
<evidence type="ECO:0000313" key="2">
    <source>
        <dbReference type="Proteomes" id="UP001163823"/>
    </source>
</evidence>
<comment type="caution">
    <text evidence="1">The sequence shown here is derived from an EMBL/GenBank/DDBJ whole genome shotgun (WGS) entry which is preliminary data.</text>
</comment>
<dbReference type="PANTHER" id="PTHR31170">
    <property type="entry name" value="BNAC04G53230D PROTEIN"/>
    <property type="match status" value="1"/>
</dbReference>
<sequence>MDQSLVIDVAQELPRTEPPLTTPHSCIYRVPPHIRKVNDEAYTPEVISIGPFHFGNERLQFMERHKLRYLKSFLDRAQYRKSFKEWVVYVTNLNPSVRSYYANLIELNDHDLAKVILVDASFILELFLRNFNDEWTDEVRSLFKPWLSTTMKVHLMLLENQLPFFVLQQIFNGAFPNRQDNIGVLLPSLLQLSFEYFAYYKNQRLMQYGCKL</sequence>
<dbReference type="Pfam" id="PF03140">
    <property type="entry name" value="DUF247"/>
    <property type="match status" value="1"/>
</dbReference>
<dbReference type="InterPro" id="IPR004158">
    <property type="entry name" value="DUF247_pln"/>
</dbReference>